<feature type="region of interest" description="Disordered" evidence="8">
    <location>
        <begin position="44"/>
        <end position="80"/>
    </location>
</feature>
<organism evidence="10">
    <name type="scientific">hydrothermal vent metagenome</name>
    <dbReference type="NCBI Taxonomy" id="652676"/>
    <lineage>
        <taxon>unclassified sequences</taxon>
        <taxon>metagenomes</taxon>
        <taxon>ecological metagenomes</taxon>
    </lineage>
</organism>
<evidence type="ECO:0000256" key="7">
    <source>
        <dbReference type="ARBA" id="ARBA00023204"/>
    </source>
</evidence>
<evidence type="ECO:0000256" key="1">
    <source>
        <dbReference type="ARBA" id="ARBA00022485"/>
    </source>
</evidence>
<dbReference type="GO" id="GO:0006281">
    <property type="term" value="P:DNA repair"/>
    <property type="evidence" value="ECO:0007669"/>
    <property type="project" value="UniProtKB-KW"/>
</dbReference>
<proteinExistence type="predicted"/>
<dbReference type="GO" id="GO:0051539">
    <property type="term" value="F:4 iron, 4 sulfur cluster binding"/>
    <property type="evidence" value="ECO:0007669"/>
    <property type="project" value="UniProtKB-KW"/>
</dbReference>
<dbReference type="SMART" id="SM00986">
    <property type="entry name" value="UDG"/>
    <property type="match status" value="1"/>
</dbReference>
<keyword evidence="7" id="KW-0234">DNA repair</keyword>
<name>A0A3B0VS50_9ZZZZ</name>
<dbReference type="InterPro" id="IPR036895">
    <property type="entry name" value="Uracil-DNA_glycosylase-like_sf"/>
</dbReference>
<keyword evidence="1" id="KW-0004">4Fe-4S</keyword>
<protein>
    <recommendedName>
        <fullName evidence="9">Uracil-DNA glycosylase-like domain-containing protein</fullName>
    </recommendedName>
</protein>
<reference evidence="10" key="1">
    <citation type="submission" date="2018-06" db="EMBL/GenBank/DDBJ databases">
        <authorList>
            <person name="Zhirakovskaya E."/>
        </authorList>
    </citation>
    <scope>NUCLEOTIDE SEQUENCE</scope>
</reference>
<evidence type="ECO:0000256" key="6">
    <source>
        <dbReference type="ARBA" id="ARBA00023014"/>
    </source>
</evidence>
<dbReference type="CDD" id="cd10030">
    <property type="entry name" value="UDG-F4_TTUDGA_SPO1dp_like"/>
    <property type="match status" value="1"/>
</dbReference>
<dbReference type="PANTHER" id="PTHR33693">
    <property type="entry name" value="TYPE-5 URACIL-DNA GLYCOSYLASE"/>
    <property type="match status" value="1"/>
</dbReference>
<dbReference type="PANTHER" id="PTHR33693:SF1">
    <property type="entry name" value="TYPE-4 URACIL-DNA GLYCOSYLASE"/>
    <property type="match status" value="1"/>
</dbReference>
<evidence type="ECO:0000259" key="9">
    <source>
        <dbReference type="SMART" id="SM00986"/>
    </source>
</evidence>
<dbReference type="SUPFAM" id="SSF52141">
    <property type="entry name" value="Uracil-DNA glycosylase-like"/>
    <property type="match status" value="1"/>
</dbReference>
<keyword evidence="6" id="KW-0411">Iron-sulfur</keyword>
<dbReference type="InterPro" id="IPR051536">
    <property type="entry name" value="UDG_Type-4/5"/>
</dbReference>
<keyword evidence="4" id="KW-0378">Hydrolase</keyword>
<feature type="domain" description="Uracil-DNA glycosylase-like" evidence="9">
    <location>
        <begin position="106"/>
        <end position="260"/>
    </location>
</feature>
<evidence type="ECO:0000256" key="5">
    <source>
        <dbReference type="ARBA" id="ARBA00023004"/>
    </source>
</evidence>
<evidence type="ECO:0000256" key="2">
    <source>
        <dbReference type="ARBA" id="ARBA00022723"/>
    </source>
</evidence>
<dbReference type="EMBL" id="UOEX01000298">
    <property type="protein sequence ID" value="VAW39739.1"/>
    <property type="molecule type" value="Genomic_DNA"/>
</dbReference>
<dbReference type="Gene3D" id="3.40.470.10">
    <property type="entry name" value="Uracil-DNA glycosylase-like domain"/>
    <property type="match status" value="1"/>
</dbReference>
<dbReference type="GO" id="GO:0097506">
    <property type="term" value="F:deaminated base DNA N-glycosylase activity"/>
    <property type="evidence" value="ECO:0007669"/>
    <property type="project" value="UniProtKB-ARBA"/>
</dbReference>
<dbReference type="InterPro" id="IPR005122">
    <property type="entry name" value="Uracil-DNA_glycosylase-like"/>
</dbReference>
<dbReference type="Pfam" id="PF03167">
    <property type="entry name" value="UDG"/>
    <property type="match status" value="1"/>
</dbReference>
<gene>
    <name evidence="10" type="ORF">MNBD_DELTA03-314</name>
</gene>
<accession>A0A3B0VS50</accession>
<evidence type="ECO:0000256" key="8">
    <source>
        <dbReference type="SAM" id="MobiDB-lite"/>
    </source>
</evidence>
<evidence type="ECO:0000313" key="10">
    <source>
        <dbReference type="EMBL" id="VAW39739.1"/>
    </source>
</evidence>
<sequence length="267" mass="29026">MNDSQYKFLSDLRQTVAFYNALGVETLPLGSEIKAFMVLARGSERSAGRQPSRPPLMQRAAGRKSQTPPSKEPGAGGIVGSLTDIQGQLGECGRCPLHEGRKRIFFGQGNPRAGLFIVSQWPTAVDEAQGALFSGAEEALLSRMLAAIKLSPAEVYFSSVVKCPASEERPPTASDIKRCLPFLLAQIKAVAPKVVCTLGPLAAQALLRSRQPLVRLRGRWRRLPELTSPAGDALPLMATFHPAYLLQNAEMKKAAWHDLLMIQQRLG</sequence>
<dbReference type="GO" id="GO:0046872">
    <property type="term" value="F:metal ion binding"/>
    <property type="evidence" value="ECO:0007669"/>
    <property type="project" value="UniProtKB-KW"/>
</dbReference>
<dbReference type="SMART" id="SM00987">
    <property type="entry name" value="UreE_C"/>
    <property type="match status" value="1"/>
</dbReference>
<keyword evidence="5" id="KW-0408">Iron</keyword>
<evidence type="ECO:0000256" key="3">
    <source>
        <dbReference type="ARBA" id="ARBA00022763"/>
    </source>
</evidence>
<dbReference type="AlphaFoldDB" id="A0A3B0VS50"/>
<keyword evidence="3" id="KW-0227">DNA damage</keyword>
<keyword evidence="2" id="KW-0479">Metal-binding</keyword>
<evidence type="ECO:0000256" key="4">
    <source>
        <dbReference type="ARBA" id="ARBA00022801"/>
    </source>
</evidence>